<gene>
    <name evidence="5" type="ORF">HDE68_004048</name>
</gene>
<reference evidence="5 6" key="1">
    <citation type="submission" date="2020-08" db="EMBL/GenBank/DDBJ databases">
        <title>Genomic Encyclopedia of Type Strains, Phase IV (KMG-V): Genome sequencing to study the core and pangenomes of soil and plant-associated prokaryotes.</title>
        <authorList>
            <person name="Whitman W."/>
        </authorList>
    </citation>
    <scope>NUCLEOTIDE SEQUENCE [LARGE SCALE GENOMIC DNA]</scope>
    <source>
        <strain evidence="5 6">S3M1</strain>
    </source>
</reference>
<dbReference type="Gene3D" id="1.10.10.60">
    <property type="entry name" value="Homeodomain-like"/>
    <property type="match status" value="1"/>
</dbReference>
<evidence type="ECO:0000256" key="3">
    <source>
        <dbReference type="ARBA" id="ARBA00023163"/>
    </source>
</evidence>
<keyword evidence="1" id="KW-0805">Transcription regulation</keyword>
<feature type="domain" description="HTH araC/xylS-type" evidence="4">
    <location>
        <begin position="233"/>
        <end position="333"/>
    </location>
</feature>
<dbReference type="Proteomes" id="UP000537204">
    <property type="component" value="Unassembled WGS sequence"/>
</dbReference>
<dbReference type="AlphaFoldDB" id="A0A7W9E082"/>
<dbReference type="InterPro" id="IPR018062">
    <property type="entry name" value="HTH_AraC-typ_CS"/>
</dbReference>
<dbReference type="RefSeq" id="WP_183883964.1">
    <property type="nucleotide sequence ID" value="NZ_JACHCE010000007.1"/>
</dbReference>
<evidence type="ECO:0000256" key="1">
    <source>
        <dbReference type="ARBA" id="ARBA00023015"/>
    </source>
</evidence>
<dbReference type="PANTHER" id="PTHR47893:SF1">
    <property type="entry name" value="REGULATORY PROTEIN PCHR"/>
    <property type="match status" value="1"/>
</dbReference>
<evidence type="ECO:0000259" key="4">
    <source>
        <dbReference type="PROSITE" id="PS01124"/>
    </source>
</evidence>
<dbReference type="SUPFAM" id="SSF46689">
    <property type="entry name" value="Homeodomain-like"/>
    <property type="match status" value="1"/>
</dbReference>
<dbReference type="PRINTS" id="PR00032">
    <property type="entry name" value="HTHARAC"/>
</dbReference>
<dbReference type="InterPro" id="IPR009057">
    <property type="entry name" value="Homeodomain-like_sf"/>
</dbReference>
<protein>
    <submittedName>
        <fullName evidence="5">AraC-like DNA-binding protein</fullName>
    </submittedName>
</protein>
<proteinExistence type="predicted"/>
<evidence type="ECO:0000313" key="6">
    <source>
        <dbReference type="Proteomes" id="UP000537204"/>
    </source>
</evidence>
<keyword evidence="2 5" id="KW-0238">DNA-binding</keyword>
<evidence type="ECO:0000256" key="2">
    <source>
        <dbReference type="ARBA" id="ARBA00023125"/>
    </source>
</evidence>
<dbReference type="GO" id="GO:0003700">
    <property type="term" value="F:DNA-binding transcription factor activity"/>
    <property type="evidence" value="ECO:0007669"/>
    <property type="project" value="InterPro"/>
</dbReference>
<dbReference type="InterPro" id="IPR018060">
    <property type="entry name" value="HTH_AraC"/>
</dbReference>
<dbReference type="PROSITE" id="PS01124">
    <property type="entry name" value="HTH_ARAC_FAMILY_2"/>
    <property type="match status" value="1"/>
</dbReference>
<sequence length="340" mass="38485">MTSTKIKSLYYYYTLTPQWQEQIVKNLGARLIDNKLLILPEDIASGGSIFLEVAPGLSVHLLDMTFHVQVAITRVPKDHNYYMIYYDIGDEITTHILGDTIHKAGYHSKLGMGFMDCGIKGVIIPPVGERTFSLRLLVDKTYYKSLAATNRSADVTDMLFDESKNTLFFYSHIDSRSKVLLNELKEAHHFSGTSFELKLKHTALYLLNYVVERTARFEPIINKLSQSDIDNVLKTSAYMLANLLTEFPGLPAMAEMAGMSGTKYKGLFKKILKESPLNFFSNEKLLLGQKLLQSGNFQNVNEVAYELGYSNPGYFTKMYKKLFEVSPGEVLVKKNSSSKE</sequence>
<accession>A0A7W9E082</accession>
<comment type="caution">
    <text evidence="5">The sequence shown here is derived from an EMBL/GenBank/DDBJ whole genome shotgun (WGS) entry which is preliminary data.</text>
</comment>
<organism evidence="5 6">
    <name type="scientific">Pedobacter cryoconitis</name>
    <dbReference type="NCBI Taxonomy" id="188932"/>
    <lineage>
        <taxon>Bacteria</taxon>
        <taxon>Pseudomonadati</taxon>
        <taxon>Bacteroidota</taxon>
        <taxon>Sphingobacteriia</taxon>
        <taxon>Sphingobacteriales</taxon>
        <taxon>Sphingobacteriaceae</taxon>
        <taxon>Pedobacter</taxon>
    </lineage>
</organism>
<dbReference type="PROSITE" id="PS00041">
    <property type="entry name" value="HTH_ARAC_FAMILY_1"/>
    <property type="match status" value="1"/>
</dbReference>
<dbReference type="PANTHER" id="PTHR47893">
    <property type="entry name" value="REGULATORY PROTEIN PCHR"/>
    <property type="match status" value="1"/>
</dbReference>
<dbReference type="SMART" id="SM00342">
    <property type="entry name" value="HTH_ARAC"/>
    <property type="match status" value="1"/>
</dbReference>
<evidence type="ECO:0000313" key="5">
    <source>
        <dbReference type="EMBL" id="MBB5638122.1"/>
    </source>
</evidence>
<dbReference type="EMBL" id="JACHCE010000007">
    <property type="protein sequence ID" value="MBB5638122.1"/>
    <property type="molecule type" value="Genomic_DNA"/>
</dbReference>
<name>A0A7W9E082_9SPHI</name>
<dbReference type="InterPro" id="IPR053142">
    <property type="entry name" value="PchR_regulatory_protein"/>
</dbReference>
<dbReference type="Pfam" id="PF12833">
    <property type="entry name" value="HTH_18"/>
    <property type="match status" value="1"/>
</dbReference>
<keyword evidence="3" id="KW-0804">Transcription</keyword>
<dbReference type="InterPro" id="IPR020449">
    <property type="entry name" value="Tscrpt_reg_AraC-type_HTH"/>
</dbReference>
<dbReference type="GO" id="GO:0043565">
    <property type="term" value="F:sequence-specific DNA binding"/>
    <property type="evidence" value="ECO:0007669"/>
    <property type="project" value="InterPro"/>
</dbReference>